<evidence type="ECO:0000313" key="2">
    <source>
        <dbReference type="Proteomes" id="UP001060085"/>
    </source>
</evidence>
<name>A0ACC0A779_CATRO</name>
<evidence type="ECO:0000313" key="1">
    <source>
        <dbReference type="EMBL" id="KAI5655802.1"/>
    </source>
</evidence>
<dbReference type="Proteomes" id="UP001060085">
    <property type="component" value="Linkage Group LG07"/>
</dbReference>
<comment type="caution">
    <text evidence="1">The sequence shown here is derived from an EMBL/GenBank/DDBJ whole genome shotgun (WGS) entry which is preliminary data.</text>
</comment>
<dbReference type="EMBL" id="CM044707">
    <property type="protein sequence ID" value="KAI5655802.1"/>
    <property type="molecule type" value="Genomic_DNA"/>
</dbReference>
<organism evidence="1 2">
    <name type="scientific">Catharanthus roseus</name>
    <name type="common">Madagascar periwinkle</name>
    <name type="synonym">Vinca rosea</name>
    <dbReference type="NCBI Taxonomy" id="4058"/>
    <lineage>
        <taxon>Eukaryota</taxon>
        <taxon>Viridiplantae</taxon>
        <taxon>Streptophyta</taxon>
        <taxon>Embryophyta</taxon>
        <taxon>Tracheophyta</taxon>
        <taxon>Spermatophyta</taxon>
        <taxon>Magnoliopsida</taxon>
        <taxon>eudicotyledons</taxon>
        <taxon>Gunneridae</taxon>
        <taxon>Pentapetalae</taxon>
        <taxon>asterids</taxon>
        <taxon>lamiids</taxon>
        <taxon>Gentianales</taxon>
        <taxon>Apocynaceae</taxon>
        <taxon>Rauvolfioideae</taxon>
        <taxon>Vinceae</taxon>
        <taxon>Catharanthinae</taxon>
        <taxon>Catharanthus</taxon>
    </lineage>
</organism>
<keyword evidence="2" id="KW-1185">Reference proteome</keyword>
<gene>
    <name evidence="1" type="ORF">M9H77_32989</name>
</gene>
<protein>
    <submittedName>
        <fullName evidence="1">Uncharacterized protein</fullName>
    </submittedName>
</protein>
<accession>A0ACC0A779</accession>
<reference evidence="2" key="1">
    <citation type="journal article" date="2023" name="Nat. Plants">
        <title>Single-cell RNA sequencing provides a high-resolution roadmap for understanding the multicellular compartmentation of specialized metabolism.</title>
        <authorList>
            <person name="Sun S."/>
            <person name="Shen X."/>
            <person name="Li Y."/>
            <person name="Li Y."/>
            <person name="Wang S."/>
            <person name="Li R."/>
            <person name="Zhang H."/>
            <person name="Shen G."/>
            <person name="Guo B."/>
            <person name="Wei J."/>
            <person name="Xu J."/>
            <person name="St-Pierre B."/>
            <person name="Chen S."/>
            <person name="Sun C."/>
        </authorList>
    </citation>
    <scope>NUCLEOTIDE SEQUENCE [LARGE SCALE GENOMIC DNA]</scope>
</reference>
<proteinExistence type="predicted"/>
<sequence>MAQCQKRLMVLHSVLLKGYCSIIGVTADSALKSIVQRNYSSGCTVRRSGDIWNISYKFSPPGQFSTQTSLPKLCWEGSSRTILLEKLETHLTDHRVDEAWETFNDFKRLYGFPEKSILNRLITDLLYSTDSRWLHKAYGLAFSMSKEKSVLLGLDLLTKLCLSLSRAQMSIQASMVVRLMLERKSLPAMDILQVVVLHMVKTETGTILASNILIEICNCFHQLKMNKAHSQKLTKPDTVIFNLVLEACARFGSSLKGLQIIEMMAEIGVVADAHTINIIARIHELNFMRDELKKFKKHIDLVSAPLACHYRQFYNSLLSLHFIFNDIDAASALILDFNRCRKSNLVQEGKNETCAVPIGSAHLRMGLKLHILPELLEKDSVLKVEGDENLVMNKNGKLSPSNKAVAKLFRGYKSQGRINEFSKLLGSIQNMLGSSSDANLCSDVIDACIHIGWLETAHDILDDLASEGIPKVKDSYMSLLAAYYREEMFNEGAALYNQLQKAGFPMDVSNTKKDISIRRLDLVESLIQDMEEEAKLVPTPINELNSSIYFFMKAKMIEDALKTYGRIQDMKIQPTVLTFANLVYGYSSLGMYREITKLWGDIKRNMNKDDGKSMAYRDLYEALLLNFIRGGYFERVMEVVAFMMEKGMYLDKWNYKSEFLKFHKDLYKNLKTSDHRNEVRTQRLEHVRMFKKWVGIARR</sequence>